<dbReference type="EMBL" id="CADEAL010002480">
    <property type="protein sequence ID" value="CAB1440652.1"/>
    <property type="molecule type" value="Genomic_DNA"/>
</dbReference>
<feature type="region of interest" description="Disordered" evidence="1">
    <location>
        <begin position="1"/>
        <end position="72"/>
    </location>
</feature>
<dbReference type="Proteomes" id="UP001153269">
    <property type="component" value="Unassembled WGS sequence"/>
</dbReference>
<name>A0A9N7YW66_PLEPL</name>
<protein>
    <submittedName>
        <fullName evidence="2">Uncharacterized protein</fullName>
    </submittedName>
</protein>
<feature type="compositionally biased region" description="Basic and acidic residues" evidence="1">
    <location>
        <begin position="36"/>
        <end position="56"/>
    </location>
</feature>
<feature type="compositionally biased region" description="Low complexity" evidence="1">
    <location>
        <begin position="22"/>
        <end position="32"/>
    </location>
</feature>
<gene>
    <name evidence="2" type="ORF">PLEPLA_LOCUS28418</name>
</gene>
<proteinExistence type="predicted"/>
<evidence type="ECO:0000313" key="3">
    <source>
        <dbReference type="Proteomes" id="UP001153269"/>
    </source>
</evidence>
<organism evidence="2 3">
    <name type="scientific">Pleuronectes platessa</name>
    <name type="common">European plaice</name>
    <dbReference type="NCBI Taxonomy" id="8262"/>
    <lineage>
        <taxon>Eukaryota</taxon>
        <taxon>Metazoa</taxon>
        <taxon>Chordata</taxon>
        <taxon>Craniata</taxon>
        <taxon>Vertebrata</taxon>
        <taxon>Euteleostomi</taxon>
        <taxon>Actinopterygii</taxon>
        <taxon>Neopterygii</taxon>
        <taxon>Teleostei</taxon>
        <taxon>Neoteleostei</taxon>
        <taxon>Acanthomorphata</taxon>
        <taxon>Carangaria</taxon>
        <taxon>Pleuronectiformes</taxon>
        <taxon>Pleuronectoidei</taxon>
        <taxon>Pleuronectidae</taxon>
        <taxon>Pleuronectes</taxon>
    </lineage>
</organism>
<evidence type="ECO:0000313" key="2">
    <source>
        <dbReference type="EMBL" id="CAB1440652.1"/>
    </source>
</evidence>
<feature type="region of interest" description="Disordered" evidence="1">
    <location>
        <begin position="152"/>
        <end position="171"/>
    </location>
</feature>
<comment type="caution">
    <text evidence="2">The sequence shown here is derived from an EMBL/GenBank/DDBJ whole genome shotgun (WGS) entry which is preliminary data.</text>
</comment>
<dbReference type="AlphaFoldDB" id="A0A9N7YW66"/>
<keyword evidence="3" id="KW-1185">Reference proteome</keyword>
<reference evidence="2" key="1">
    <citation type="submission" date="2020-03" db="EMBL/GenBank/DDBJ databases">
        <authorList>
            <person name="Weist P."/>
        </authorList>
    </citation>
    <scope>NUCLEOTIDE SEQUENCE</scope>
</reference>
<sequence length="171" mass="18973">MAGEICNAARPLTPLPPPAAPPASALLSSRPTTCPQRDRQADRGGGEERERGRETWRNPPRPSSSVPSQGDISPLTLWVNRRAVMAVFFLPPARVLHAFRQVDLTITRAGGDTHGRAEITGPRNYREPRAERRAAGLSQDVEHDMFNYKHRTNLTPSNRPDLKLHFPSTPC</sequence>
<accession>A0A9N7YW66</accession>
<evidence type="ECO:0000256" key="1">
    <source>
        <dbReference type="SAM" id="MobiDB-lite"/>
    </source>
</evidence>